<dbReference type="STRING" id="519424.AZF04_04025"/>
<dbReference type="Proteomes" id="UP000075806">
    <property type="component" value="Unassembled WGS sequence"/>
</dbReference>
<dbReference type="EMBL" id="LTAO01000012">
    <property type="protein sequence ID" value="KYG31950.1"/>
    <property type="molecule type" value="Genomic_DNA"/>
</dbReference>
<evidence type="ECO:0000313" key="1">
    <source>
        <dbReference type="EMBL" id="KYG31950.1"/>
    </source>
</evidence>
<gene>
    <name evidence="1" type="ORF">AZF04_04025</name>
</gene>
<dbReference type="SUPFAM" id="SSF81301">
    <property type="entry name" value="Nucleotidyltransferase"/>
    <property type="match status" value="1"/>
</dbReference>
<proteinExistence type="predicted"/>
<keyword evidence="2" id="KW-1185">Reference proteome</keyword>
<sequence>MINTLHMIAQTLNRNQIQWGLGGSFLLYLHHIIDKPNDIDLIVARKDMPRCRELLKNVGEEKQVEKKSPFRTKSFYHFKVNDVGVDVMCDFAIEHLSGVYTMSLNEEHLTVKMINDEKIFLCCLEDWYIMYQLMPEKTEKAEWLEHYFFMYNQVNTFILRNALKQPLPDFISNRVHQLLENMEYKT</sequence>
<protein>
    <submittedName>
        <fullName evidence="1">Uncharacterized protein</fullName>
    </submittedName>
</protein>
<organism evidence="1 2">
    <name type="scientific">Alkalihalobacillus trypoxylicola</name>
    <dbReference type="NCBI Taxonomy" id="519424"/>
    <lineage>
        <taxon>Bacteria</taxon>
        <taxon>Bacillati</taxon>
        <taxon>Bacillota</taxon>
        <taxon>Bacilli</taxon>
        <taxon>Bacillales</taxon>
        <taxon>Bacillaceae</taxon>
        <taxon>Alkalihalobacillus</taxon>
    </lineage>
</organism>
<dbReference type="OrthoDB" id="2351919at2"/>
<dbReference type="AlphaFoldDB" id="A0A162E7B4"/>
<accession>A0A162E7B4</accession>
<name>A0A162E7B4_9BACI</name>
<evidence type="ECO:0000313" key="2">
    <source>
        <dbReference type="Proteomes" id="UP000075806"/>
    </source>
</evidence>
<dbReference type="InterPro" id="IPR043519">
    <property type="entry name" value="NT_sf"/>
</dbReference>
<comment type="caution">
    <text evidence="1">The sequence shown here is derived from an EMBL/GenBank/DDBJ whole genome shotgun (WGS) entry which is preliminary data.</text>
</comment>
<dbReference type="Gene3D" id="3.30.460.40">
    <property type="match status" value="1"/>
</dbReference>
<reference evidence="1" key="1">
    <citation type="submission" date="2016-02" db="EMBL/GenBank/DDBJ databases">
        <title>Genome sequence of Bacillus trypoxylicola KCTC 13244(T).</title>
        <authorList>
            <person name="Jeong H."/>
            <person name="Park S.-H."/>
            <person name="Choi S.-K."/>
        </authorList>
    </citation>
    <scope>NUCLEOTIDE SEQUENCE [LARGE SCALE GENOMIC DNA]</scope>
    <source>
        <strain evidence="1">KCTC 13244</strain>
    </source>
</reference>
<dbReference type="RefSeq" id="WP_061948306.1">
    <property type="nucleotide sequence ID" value="NZ_LTAO01000012.1"/>
</dbReference>